<feature type="binding site" evidence="10">
    <location>
        <position position="189"/>
    </location>
    <ligand>
        <name>FAD</name>
        <dbReference type="ChEBI" id="CHEBI:57692"/>
    </ligand>
</feature>
<evidence type="ECO:0000256" key="8">
    <source>
        <dbReference type="ARBA" id="ARBA00023004"/>
    </source>
</evidence>
<dbReference type="GeneID" id="17277318"/>
<keyword evidence="3 10" id="KW-0285">Flavoprotein</keyword>
<comment type="similarity">
    <text evidence="2">Belongs to the flavoprotein pyridine nucleotide cytochrome reductase family.</text>
</comment>
<dbReference type="eggNOG" id="KOG0534">
    <property type="taxonomic scope" value="Eukaryota"/>
</dbReference>
<dbReference type="PANTHER" id="PTHR19370:SF184">
    <property type="entry name" value="NADH-CYTOCHROME B5 REDUCTASE-LIKE"/>
    <property type="match status" value="1"/>
</dbReference>
<dbReference type="Gene3D" id="2.102.10.10">
    <property type="entry name" value="Rieske [2Fe-2S] iron-sulphur domain"/>
    <property type="match status" value="1"/>
</dbReference>
<feature type="domain" description="Rieske" evidence="11">
    <location>
        <begin position="1"/>
        <end position="82"/>
    </location>
</feature>
<dbReference type="GO" id="GO:0016491">
    <property type="term" value="F:oxidoreductase activity"/>
    <property type="evidence" value="ECO:0007669"/>
    <property type="project" value="UniProtKB-KW"/>
</dbReference>
<dbReference type="SUPFAM" id="SSF52343">
    <property type="entry name" value="Ferredoxin reductase-like, C-terminal NADP-linked domain"/>
    <property type="match status" value="1"/>
</dbReference>
<feature type="binding site" evidence="10">
    <location>
        <position position="180"/>
    </location>
    <ligand>
        <name>FAD</name>
        <dbReference type="ChEBI" id="CHEBI:57692"/>
    </ligand>
</feature>
<dbReference type="InterPro" id="IPR039261">
    <property type="entry name" value="FNR_nucleotide-bd"/>
</dbReference>
<keyword evidence="6 10" id="KW-0274">FAD</keyword>
<evidence type="ECO:0000313" key="14">
    <source>
        <dbReference type="Proteomes" id="UP000013827"/>
    </source>
</evidence>
<keyword evidence="7" id="KW-0560">Oxidoreductase</keyword>
<name>A0A0D3K8G1_EMIH1</name>
<dbReference type="InterPro" id="IPR036922">
    <property type="entry name" value="Rieske_2Fe-2S_sf"/>
</dbReference>
<evidence type="ECO:0000256" key="1">
    <source>
        <dbReference type="ARBA" id="ARBA00001974"/>
    </source>
</evidence>
<dbReference type="RefSeq" id="XP_005784475.1">
    <property type="nucleotide sequence ID" value="XM_005784418.1"/>
</dbReference>
<dbReference type="Proteomes" id="UP000013827">
    <property type="component" value="Unassembled WGS sequence"/>
</dbReference>
<feature type="binding site" evidence="10">
    <location>
        <position position="162"/>
    </location>
    <ligand>
        <name>FAD</name>
        <dbReference type="ChEBI" id="CHEBI:57692"/>
    </ligand>
</feature>
<feature type="domain" description="FAD-binding FR-type" evidence="12">
    <location>
        <begin position="108"/>
        <end position="214"/>
    </location>
</feature>
<evidence type="ECO:0000256" key="10">
    <source>
        <dbReference type="PIRSR" id="PIRSR601834-1"/>
    </source>
</evidence>
<dbReference type="STRING" id="2903.R1F9I4"/>
<dbReference type="Gene3D" id="2.40.30.10">
    <property type="entry name" value="Translation factors"/>
    <property type="match status" value="1"/>
</dbReference>
<dbReference type="EnsemblProtists" id="EOD32046">
    <property type="protein sequence ID" value="EOD32046"/>
    <property type="gene ID" value="EMIHUDRAFT_434183"/>
</dbReference>
<feature type="binding site" evidence="10">
    <location>
        <position position="182"/>
    </location>
    <ligand>
        <name>FAD</name>
        <dbReference type="ChEBI" id="CHEBI:57692"/>
    </ligand>
</feature>
<dbReference type="Pfam" id="PF00970">
    <property type="entry name" value="FAD_binding_6"/>
    <property type="match status" value="1"/>
</dbReference>
<dbReference type="AlphaFoldDB" id="A0A0D3K8G1"/>
<feature type="binding site" evidence="10">
    <location>
        <position position="160"/>
    </location>
    <ligand>
        <name>FAD</name>
        <dbReference type="ChEBI" id="CHEBI:57692"/>
    </ligand>
</feature>
<keyword evidence="5" id="KW-0479">Metal-binding</keyword>
<evidence type="ECO:0000256" key="5">
    <source>
        <dbReference type="ARBA" id="ARBA00022723"/>
    </source>
</evidence>
<keyword evidence="9" id="KW-0411">Iron-sulfur</keyword>
<proteinExistence type="inferred from homology"/>
<evidence type="ECO:0000256" key="3">
    <source>
        <dbReference type="ARBA" id="ARBA00022630"/>
    </source>
</evidence>
<evidence type="ECO:0000259" key="11">
    <source>
        <dbReference type="PROSITE" id="PS51296"/>
    </source>
</evidence>
<evidence type="ECO:0000256" key="4">
    <source>
        <dbReference type="ARBA" id="ARBA00022714"/>
    </source>
</evidence>
<dbReference type="HOGENOM" id="CLU_742792_0_0_1"/>
<dbReference type="Pfam" id="PF00175">
    <property type="entry name" value="NAD_binding_1"/>
    <property type="match status" value="1"/>
</dbReference>
<organism evidence="13 14">
    <name type="scientific">Emiliania huxleyi (strain CCMP1516)</name>
    <dbReference type="NCBI Taxonomy" id="280463"/>
    <lineage>
        <taxon>Eukaryota</taxon>
        <taxon>Haptista</taxon>
        <taxon>Haptophyta</taxon>
        <taxon>Prymnesiophyceae</taxon>
        <taxon>Isochrysidales</taxon>
        <taxon>Noelaerhabdaceae</taxon>
        <taxon>Emiliania</taxon>
    </lineage>
</organism>
<comment type="cofactor">
    <cofactor evidence="1 10">
        <name>FAD</name>
        <dbReference type="ChEBI" id="CHEBI:57692"/>
    </cofactor>
</comment>
<dbReference type="OMA" id="IANKCAH"/>
<dbReference type="GO" id="GO:0051537">
    <property type="term" value="F:2 iron, 2 sulfur cluster binding"/>
    <property type="evidence" value="ECO:0007669"/>
    <property type="project" value="UniProtKB-KW"/>
</dbReference>
<keyword evidence="4" id="KW-0001">2Fe-2S</keyword>
<evidence type="ECO:0000256" key="2">
    <source>
        <dbReference type="ARBA" id="ARBA00006105"/>
    </source>
</evidence>
<evidence type="ECO:0000256" key="7">
    <source>
        <dbReference type="ARBA" id="ARBA00023002"/>
    </source>
</evidence>
<reference evidence="13" key="2">
    <citation type="submission" date="2024-10" db="UniProtKB">
        <authorList>
            <consortium name="EnsemblProtists"/>
        </authorList>
    </citation>
    <scope>IDENTIFICATION</scope>
</reference>
<dbReference type="InterPro" id="IPR001834">
    <property type="entry name" value="CBR-like"/>
</dbReference>
<dbReference type="GO" id="GO:0046872">
    <property type="term" value="F:metal ion binding"/>
    <property type="evidence" value="ECO:0007669"/>
    <property type="project" value="UniProtKB-KW"/>
</dbReference>
<evidence type="ECO:0000259" key="12">
    <source>
        <dbReference type="PROSITE" id="PS51384"/>
    </source>
</evidence>
<evidence type="ECO:0000313" key="13">
    <source>
        <dbReference type="EnsemblProtists" id="EOD32046"/>
    </source>
</evidence>
<dbReference type="InterPro" id="IPR017941">
    <property type="entry name" value="Rieske_2Fe-2S"/>
</dbReference>
<dbReference type="InterPro" id="IPR017927">
    <property type="entry name" value="FAD-bd_FR_type"/>
</dbReference>
<dbReference type="Gene3D" id="3.40.50.80">
    <property type="entry name" value="Nucleotide-binding domain of ferredoxin-NADP reductase (FNR) module"/>
    <property type="match status" value="1"/>
</dbReference>
<feature type="binding site" evidence="10">
    <location>
        <position position="190"/>
    </location>
    <ligand>
        <name>FAD</name>
        <dbReference type="ChEBI" id="CHEBI:57692"/>
    </ligand>
</feature>
<evidence type="ECO:0000256" key="9">
    <source>
        <dbReference type="ARBA" id="ARBA00023014"/>
    </source>
</evidence>
<evidence type="ECO:0008006" key="15">
    <source>
        <dbReference type="Google" id="ProtNLM"/>
    </source>
</evidence>
<dbReference type="SUPFAM" id="SSF50022">
    <property type="entry name" value="ISP domain"/>
    <property type="match status" value="1"/>
</dbReference>
<keyword evidence="8" id="KW-0408">Iron</keyword>
<dbReference type="PANTHER" id="PTHR19370">
    <property type="entry name" value="NADH-CYTOCHROME B5 REDUCTASE"/>
    <property type="match status" value="1"/>
</dbReference>
<sequence>MSNSCPHKKASLHRSGDIEDLGGDLGLCLRCPKHKSKFGGGLFVSFATGKCTTRRQCSRSDDVAAWAVPTYQTKEEDGVIFVRRLAEHAAPEPAPAAPTRAAADEQHARLLAAKLLRIRALSPDSDEYTLQLVEERDRAAFAQEPAAMWHLWLAMGGVSREYTPTSTSEDTTRSGLITLVIKLYSKGEMSDQLARAAIGDLAAVSPPRVTLRIPAFDLAPTPRGLTFNLLAGGTGVAPCLQFLRRAKAAAACVQMLYSCWTLEDALLAAELEDLAASWPERGFRYAYVLTREKDRAVLVDAREPKRSRTGGAAAVRGRRIDAAMMREHLVDRRQDAVVMTVVSGPSGFNARCEELVRRNLTPEERGEVVVLDA</sequence>
<reference evidence="14" key="1">
    <citation type="journal article" date="2013" name="Nature">
        <title>Pan genome of the phytoplankton Emiliania underpins its global distribution.</title>
        <authorList>
            <person name="Read B.A."/>
            <person name="Kegel J."/>
            <person name="Klute M.J."/>
            <person name="Kuo A."/>
            <person name="Lefebvre S.C."/>
            <person name="Maumus F."/>
            <person name="Mayer C."/>
            <person name="Miller J."/>
            <person name="Monier A."/>
            <person name="Salamov A."/>
            <person name="Young J."/>
            <person name="Aguilar M."/>
            <person name="Claverie J.M."/>
            <person name="Frickenhaus S."/>
            <person name="Gonzalez K."/>
            <person name="Herman E.K."/>
            <person name="Lin Y.C."/>
            <person name="Napier J."/>
            <person name="Ogata H."/>
            <person name="Sarno A.F."/>
            <person name="Shmutz J."/>
            <person name="Schroeder D."/>
            <person name="de Vargas C."/>
            <person name="Verret F."/>
            <person name="von Dassow P."/>
            <person name="Valentin K."/>
            <person name="Van de Peer Y."/>
            <person name="Wheeler G."/>
            <person name="Dacks J.B."/>
            <person name="Delwiche C.F."/>
            <person name="Dyhrman S.T."/>
            <person name="Glockner G."/>
            <person name="John U."/>
            <person name="Richards T."/>
            <person name="Worden A.Z."/>
            <person name="Zhang X."/>
            <person name="Grigoriev I.V."/>
            <person name="Allen A.E."/>
            <person name="Bidle K."/>
            <person name="Borodovsky M."/>
            <person name="Bowler C."/>
            <person name="Brownlee C."/>
            <person name="Cock J.M."/>
            <person name="Elias M."/>
            <person name="Gladyshev V.N."/>
            <person name="Groth M."/>
            <person name="Guda C."/>
            <person name="Hadaegh A."/>
            <person name="Iglesias-Rodriguez M.D."/>
            <person name="Jenkins J."/>
            <person name="Jones B.M."/>
            <person name="Lawson T."/>
            <person name="Leese F."/>
            <person name="Lindquist E."/>
            <person name="Lobanov A."/>
            <person name="Lomsadze A."/>
            <person name="Malik S.B."/>
            <person name="Marsh M.E."/>
            <person name="Mackinder L."/>
            <person name="Mock T."/>
            <person name="Mueller-Roeber B."/>
            <person name="Pagarete A."/>
            <person name="Parker M."/>
            <person name="Probert I."/>
            <person name="Quesneville H."/>
            <person name="Raines C."/>
            <person name="Rensing S.A."/>
            <person name="Riano-Pachon D.M."/>
            <person name="Richier S."/>
            <person name="Rokitta S."/>
            <person name="Shiraiwa Y."/>
            <person name="Soanes D.M."/>
            <person name="van der Giezen M."/>
            <person name="Wahlund T.M."/>
            <person name="Williams B."/>
            <person name="Wilson W."/>
            <person name="Wolfe G."/>
            <person name="Wurch L.L."/>
        </authorList>
    </citation>
    <scope>NUCLEOTIDE SEQUENCE</scope>
</reference>
<protein>
    <recommendedName>
        <fullName evidence="15">FAD-binding FR-type domain-containing protein</fullName>
    </recommendedName>
</protein>
<keyword evidence="14" id="KW-1185">Reference proteome</keyword>
<dbReference type="PROSITE" id="PS51384">
    <property type="entry name" value="FAD_FR"/>
    <property type="match status" value="1"/>
</dbReference>
<dbReference type="PaxDb" id="2903-EOD32046"/>
<dbReference type="SUPFAM" id="SSF63380">
    <property type="entry name" value="Riboflavin synthase domain-like"/>
    <property type="match status" value="1"/>
</dbReference>
<dbReference type="PROSITE" id="PS51296">
    <property type="entry name" value="RIESKE"/>
    <property type="match status" value="1"/>
</dbReference>
<dbReference type="InterPro" id="IPR017938">
    <property type="entry name" value="Riboflavin_synthase-like_b-brl"/>
</dbReference>
<evidence type="ECO:0000256" key="6">
    <source>
        <dbReference type="ARBA" id="ARBA00022827"/>
    </source>
</evidence>
<dbReference type="InterPro" id="IPR008333">
    <property type="entry name" value="Cbr1-like_FAD-bd_dom"/>
</dbReference>
<dbReference type="KEGG" id="ehx:EMIHUDRAFT_434183"/>
<accession>A0A0D3K8G1</accession>
<dbReference type="InterPro" id="IPR001433">
    <property type="entry name" value="OxRdtase_FAD/NAD-bd"/>
</dbReference>
<dbReference type="CDD" id="cd06183">
    <property type="entry name" value="cyt_b5_reduct_like"/>
    <property type="match status" value="1"/>
</dbReference>